<dbReference type="PANTHER" id="PTHR36302">
    <property type="entry name" value="BLR7088 PROTEIN"/>
    <property type="match status" value="1"/>
</dbReference>
<comment type="caution">
    <text evidence="1">The sequence shown here is derived from an EMBL/GenBank/DDBJ whole genome shotgun (WGS) entry which is preliminary data.</text>
</comment>
<dbReference type="InterPro" id="IPR036182">
    <property type="entry name" value="PCuAC_sf"/>
</dbReference>
<name>A0A399EBL1_9DEIN</name>
<dbReference type="Gene3D" id="2.60.40.1890">
    <property type="entry name" value="PCu(A)C copper chaperone"/>
    <property type="match status" value="1"/>
</dbReference>
<dbReference type="Proteomes" id="UP000265715">
    <property type="component" value="Unassembled WGS sequence"/>
</dbReference>
<keyword evidence="2" id="KW-1185">Reference proteome</keyword>
<accession>A0A399EBL1</accession>
<gene>
    <name evidence="1" type="ORF">Mterra_03223</name>
</gene>
<evidence type="ECO:0000313" key="2">
    <source>
        <dbReference type="Proteomes" id="UP000265715"/>
    </source>
</evidence>
<dbReference type="PANTHER" id="PTHR36302:SF1">
    <property type="entry name" value="COPPER CHAPERONE PCU(A)C"/>
    <property type="match status" value="1"/>
</dbReference>
<dbReference type="AlphaFoldDB" id="A0A399EBL1"/>
<sequence length="147" mass="15826">MKVLRLLPHTLFLIGLLVLAQNSLTAQNAWVRLLPTPNLAAYLTFSNPTDKPVRLLGVSTPVALKAEFHETKTLPASGHDAHGPATTMAPLKDVVVPAKGKLEFKPGGKHIMLLGVKRTLKEGEKVPLVFRLEGGKSLTVQAVVKAQ</sequence>
<reference evidence="1 2" key="1">
    <citation type="submission" date="2018-08" db="EMBL/GenBank/DDBJ databases">
        <title>Meiothermus terrae DSM 26712 genome sequencing project.</title>
        <authorList>
            <person name="Da Costa M.S."/>
            <person name="Albuquerque L."/>
            <person name="Raposo P."/>
            <person name="Froufe H.J.C."/>
            <person name="Barroso C.S."/>
            <person name="Egas C."/>
        </authorList>
    </citation>
    <scope>NUCLEOTIDE SEQUENCE [LARGE SCALE GENOMIC DNA]</scope>
    <source>
        <strain evidence="1 2">DSM 26712</strain>
    </source>
</reference>
<proteinExistence type="predicted"/>
<organism evidence="1 2">
    <name type="scientific">Calidithermus terrae</name>
    <dbReference type="NCBI Taxonomy" id="1408545"/>
    <lineage>
        <taxon>Bacteria</taxon>
        <taxon>Thermotogati</taxon>
        <taxon>Deinococcota</taxon>
        <taxon>Deinococci</taxon>
        <taxon>Thermales</taxon>
        <taxon>Thermaceae</taxon>
        <taxon>Calidithermus</taxon>
    </lineage>
</organism>
<dbReference type="Pfam" id="PF04314">
    <property type="entry name" value="PCuAC"/>
    <property type="match status" value="1"/>
</dbReference>
<dbReference type="SUPFAM" id="SSF110087">
    <property type="entry name" value="DR1885-like metal-binding protein"/>
    <property type="match status" value="1"/>
</dbReference>
<dbReference type="EMBL" id="QXDL01000182">
    <property type="protein sequence ID" value="RIH81338.1"/>
    <property type="molecule type" value="Genomic_DNA"/>
</dbReference>
<dbReference type="InterPro" id="IPR058248">
    <property type="entry name" value="Lxx211020-like"/>
</dbReference>
<dbReference type="InterPro" id="IPR007410">
    <property type="entry name" value="LpqE-like"/>
</dbReference>
<dbReference type="OrthoDB" id="9796962at2"/>
<evidence type="ECO:0000313" key="1">
    <source>
        <dbReference type="EMBL" id="RIH81338.1"/>
    </source>
</evidence>
<protein>
    <submittedName>
        <fullName evidence="1">Copper chaperone PCu(A)C</fullName>
    </submittedName>
</protein>
<dbReference type="RefSeq" id="WP_119316156.1">
    <property type="nucleotide sequence ID" value="NZ_QXDL01000182.1"/>
</dbReference>